<sequence>MRPGLFGLLLALLGGAAPALQAAPGPAFDCAKVQPGSMAALVCADAGLVKLDRQLAQVYSQALKKTAKERPPLLKAEQRGWVKGRDECWKSQDKPACVKDSYVRRIAELQARYRLLPPQGPIRWACDGNAAKEVVVSFFATEPPTLVAEFGDSSSLMFAERSASGSRYVGRNESFWEHQGEARIVWGYQAPEMVCRQPR</sequence>
<dbReference type="SUPFAM" id="SSF141488">
    <property type="entry name" value="YdhA-like"/>
    <property type="match status" value="1"/>
</dbReference>
<dbReference type="EMBL" id="POSP01000003">
    <property type="protein sequence ID" value="PND39429.1"/>
    <property type="molecule type" value="Genomic_DNA"/>
</dbReference>
<name>A0A2N8L139_9BURK</name>
<dbReference type="GO" id="GO:0005576">
    <property type="term" value="C:extracellular region"/>
    <property type="evidence" value="ECO:0007669"/>
    <property type="project" value="TreeGrafter"/>
</dbReference>
<gene>
    <name evidence="8" type="ORF">C1O66_19085</name>
</gene>
<evidence type="ECO:0000259" key="7">
    <source>
        <dbReference type="Pfam" id="PF09864"/>
    </source>
</evidence>
<dbReference type="PANTHER" id="PTHR37549:SF1">
    <property type="entry name" value="LIPOPROTEIN LPRI"/>
    <property type="match status" value="1"/>
</dbReference>
<dbReference type="Proteomes" id="UP000235916">
    <property type="component" value="Unassembled WGS sequence"/>
</dbReference>
<keyword evidence="2" id="KW-0472">Membrane</keyword>
<dbReference type="InterPro" id="IPR018660">
    <property type="entry name" value="MliC"/>
</dbReference>
<evidence type="ECO:0000259" key="6">
    <source>
        <dbReference type="Pfam" id="PF07007"/>
    </source>
</evidence>
<evidence type="ECO:0000256" key="2">
    <source>
        <dbReference type="ARBA" id="ARBA00023136"/>
    </source>
</evidence>
<keyword evidence="9" id="KW-1185">Reference proteome</keyword>
<evidence type="ECO:0000256" key="4">
    <source>
        <dbReference type="ARBA" id="ARBA00023288"/>
    </source>
</evidence>
<dbReference type="Pfam" id="PF09864">
    <property type="entry name" value="MliC"/>
    <property type="match status" value="1"/>
</dbReference>
<dbReference type="InterPro" id="IPR052755">
    <property type="entry name" value="Lysozyme_Inhibitor_LprI"/>
</dbReference>
<evidence type="ECO:0000256" key="3">
    <source>
        <dbReference type="ARBA" id="ARBA00023139"/>
    </source>
</evidence>
<feature type="domain" description="C-type lysozyme inhibitor" evidence="7">
    <location>
        <begin position="124"/>
        <end position="192"/>
    </location>
</feature>
<evidence type="ECO:0008006" key="10">
    <source>
        <dbReference type="Google" id="ProtNLM"/>
    </source>
</evidence>
<dbReference type="Pfam" id="PF07007">
    <property type="entry name" value="LprI"/>
    <property type="match status" value="1"/>
</dbReference>
<reference evidence="8 9" key="1">
    <citation type="submission" date="2018-01" db="EMBL/GenBank/DDBJ databases">
        <title>Draft genome sequence of Paucibacter aquatile CR182 isolated from freshwater of the Nakdong River.</title>
        <authorList>
            <person name="Choi A."/>
            <person name="Chung E.J."/>
        </authorList>
    </citation>
    <scope>NUCLEOTIDE SEQUENCE [LARGE SCALE GENOMIC DNA]</scope>
    <source>
        <strain evidence="8 9">CR182</strain>
    </source>
</reference>
<dbReference type="InterPro" id="IPR036328">
    <property type="entry name" value="MliC_sf"/>
</dbReference>
<keyword evidence="1 5" id="KW-0732">Signal</keyword>
<dbReference type="Gene3D" id="2.40.128.200">
    <property type="match status" value="1"/>
</dbReference>
<dbReference type="PANTHER" id="PTHR37549">
    <property type="entry name" value="LIPOPROTEIN LPRI"/>
    <property type="match status" value="1"/>
</dbReference>
<organism evidence="8 9">
    <name type="scientific">Kinneretia aquatilis</name>
    <dbReference type="NCBI Taxonomy" id="2070761"/>
    <lineage>
        <taxon>Bacteria</taxon>
        <taxon>Pseudomonadati</taxon>
        <taxon>Pseudomonadota</taxon>
        <taxon>Betaproteobacteria</taxon>
        <taxon>Burkholderiales</taxon>
        <taxon>Sphaerotilaceae</taxon>
        <taxon>Roseateles</taxon>
    </lineage>
</organism>
<evidence type="ECO:0000256" key="1">
    <source>
        <dbReference type="ARBA" id="ARBA00022729"/>
    </source>
</evidence>
<feature type="domain" description="Lysozyme inhibitor LprI-like N-terminal" evidence="6">
    <location>
        <begin position="30"/>
        <end position="109"/>
    </location>
</feature>
<keyword evidence="4" id="KW-0449">Lipoprotein</keyword>
<dbReference type="AlphaFoldDB" id="A0A2N8L139"/>
<proteinExistence type="predicted"/>
<dbReference type="Gene3D" id="1.20.1270.180">
    <property type="match status" value="1"/>
</dbReference>
<comment type="caution">
    <text evidence="8">The sequence shown here is derived from an EMBL/GenBank/DDBJ whole genome shotgun (WGS) entry which is preliminary data.</text>
</comment>
<accession>A0A2N8L139</accession>
<evidence type="ECO:0000313" key="9">
    <source>
        <dbReference type="Proteomes" id="UP000235916"/>
    </source>
</evidence>
<evidence type="ECO:0000313" key="8">
    <source>
        <dbReference type="EMBL" id="PND39429.1"/>
    </source>
</evidence>
<evidence type="ECO:0000256" key="5">
    <source>
        <dbReference type="SAM" id="SignalP"/>
    </source>
</evidence>
<dbReference type="InterPro" id="IPR009739">
    <property type="entry name" value="LprI-like_N"/>
</dbReference>
<feature type="chain" id="PRO_5014905856" description="C-type lysozyme inhibitor domain-containing protein" evidence="5">
    <location>
        <begin position="23"/>
        <end position="199"/>
    </location>
</feature>
<dbReference type="OrthoDB" id="5450120at2"/>
<feature type="signal peptide" evidence="5">
    <location>
        <begin position="1"/>
        <end position="22"/>
    </location>
</feature>
<keyword evidence="3" id="KW-0564">Palmitate</keyword>
<protein>
    <recommendedName>
        <fullName evidence="10">C-type lysozyme inhibitor domain-containing protein</fullName>
    </recommendedName>
</protein>